<dbReference type="EMBL" id="WUAV01000002">
    <property type="protein sequence ID" value="KAF1767747.1"/>
    <property type="molecule type" value="Genomic_DNA"/>
</dbReference>
<dbReference type="RefSeq" id="XP_053590582.1">
    <property type="nucleotide sequence ID" value="XM_053726388.1"/>
</dbReference>
<gene>
    <name evidence="2" type="ORF">GCK72_007706</name>
</gene>
<dbReference type="Proteomes" id="UP000483820">
    <property type="component" value="Chromosome II"/>
</dbReference>
<dbReference type="CTD" id="9804678"/>
<comment type="caution">
    <text evidence="2">The sequence shown here is derived from an EMBL/GenBank/DDBJ whole genome shotgun (WGS) entry which is preliminary data.</text>
</comment>
<accession>A0A6A5HN30</accession>
<name>A0A6A5HN30_CAERE</name>
<keyword evidence="1" id="KW-0472">Membrane</keyword>
<dbReference type="Pfam" id="PF12078">
    <property type="entry name" value="DUF3557"/>
    <property type="match status" value="1"/>
</dbReference>
<keyword evidence="1" id="KW-0812">Transmembrane</keyword>
<dbReference type="InterPro" id="IPR021942">
    <property type="entry name" value="DUF3557"/>
</dbReference>
<evidence type="ECO:0000313" key="2">
    <source>
        <dbReference type="EMBL" id="KAF1767747.1"/>
    </source>
</evidence>
<protein>
    <submittedName>
        <fullName evidence="2">Uncharacterized protein</fullName>
    </submittedName>
</protein>
<keyword evidence="1" id="KW-1133">Transmembrane helix</keyword>
<dbReference type="AlphaFoldDB" id="A0A6A5HN30"/>
<reference evidence="2 3" key="1">
    <citation type="submission" date="2019-12" db="EMBL/GenBank/DDBJ databases">
        <title>Chromosome-level assembly of the Caenorhabditis remanei genome.</title>
        <authorList>
            <person name="Teterina A.A."/>
            <person name="Willis J.H."/>
            <person name="Phillips P.C."/>
        </authorList>
    </citation>
    <scope>NUCLEOTIDE SEQUENCE [LARGE SCALE GENOMIC DNA]</scope>
    <source>
        <strain evidence="2 3">PX506</strain>
        <tissue evidence="2">Whole organism</tissue>
    </source>
</reference>
<feature type="transmembrane region" description="Helical" evidence="1">
    <location>
        <begin position="390"/>
        <end position="408"/>
    </location>
</feature>
<dbReference type="PANTHER" id="PTHR31379:SF1">
    <property type="entry name" value="F-BOX C PROTEIN-RELATED"/>
    <property type="match status" value="1"/>
</dbReference>
<dbReference type="PANTHER" id="PTHR31379">
    <property type="entry name" value="F-BOX C PROTEIN-RELATED-RELATED"/>
    <property type="match status" value="1"/>
</dbReference>
<dbReference type="GeneID" id="9804678"/>
<evidence type="ECO:0000313" key="3">
    <source>
        <dbReference type="Proteomes" id="UP000483820"/>
    </source>
</evidence>
<evidence type="ECO:0000256" key="1">
    <source>
        <dbReference type="SAM" id="Phobius"/>
    </source>
</evidence>
<feature type="transmembrane region" description="Helical" evidence="1">
    <location>
        <begin position="364"/>
        <end position="383"/>
    </location>
</feature>
<sequence>MTYDLSYPGQRCIIEFLEANKRIHLVSRSPALQNAEKSIPCNLDYVQIASDALTLNNISMVIIPATEQIPEDDPRYASRPDEVETQPGFIRSGHSASVWHRRFKEVVFFRNGEQIASRPLAENVKDYIALEKLNRIMLGGRKDIRVNMLEFNVFYSRANLRLLEGLNFRIRGLNTNKEDFKYYLPLIDVSSFPLKKLKIPFLGSQIFEHPIVQLAGCLTIDEFTLFNESIPLNDINKLTNKTVVIQHSRMRKEDIITLIRNWLSGEKSIGTTLIMEKTFVMTHQEILRSIKETYEEFEDDLKNVEENFLPNCPRFCIPINNSSNLLVYGVDKGIVNHFNCPISAFVMKVVATTPEVMPGNCRNGVSLVLPFMIFVGCLLILLVAYSYCWLLTHIVGCLLILLVAYSYFCAPSTEF</sequence>
<organism evidence="2 3">
    <name type="scientific">Caenorhabditis remanei</name>
    <name type="common">Caenorhabditis vulgaris</name>
    <dbReference type="NCBI Taxonomy" id="31234"/>
    <lineage>
        <taxon>Eukaryota</taxon>
        <taxon>Metazoa</taxon>
        <taxon>Ecdysozoa</taxon>
        <taxon>Nematoda</taxon>
        <taxon>Chromadorea</taxon>
        <taxon>Rhabditida</taxon>
        <taxon>Rhabditina</taxon>
        <taxon>Rhabditomorpha</taxon>
        <taxon>Rhabditoidea</taxon>
        <taxon>Rhabditidae</taxon>
        <taxon>Peloderinae</taxon>
        <taxon>Caenorhabditis</taxon>
    </lineage>
</organism>
<proteinExistence type="predicted"/>
<dbReference type="KEGG" id="crq:GCK72_007706"/>